<accession>A0A1N6H4A3</accession>
<keyword evidence="3" id="KW-1185">Reference proteome</keyword>
<feature type="domain" description="Glycosyl transferase family 25" evidence="1">
    <location>
        <begin position="2"/>
        <end position="175"/>
    </location>
</feature>
<dbReference type="Proteomes" id="UP000184694">
    <property type="component" value="Unassembled WGS sequence"/>
</dbReference>
<reference evidence="3" key="1">
    <citation type="submission" date="2016-11" db="EMBL/GenBank/DDBJ databases">
        <authorList>
            <person name="Varghese N."/>
            <person name="Submissions S."/>
        </authorList>
    </citation>
    <scope>NUCLEOTIDE SEQUENCE [LARGE SCALE GENOMIC DNA]</scope>
    <source>
        <strain evidence="3">DSM 17456</strain>
    </source>
</reference>
<evidence type="ECO:0000313" key="3">
    <source>
        <dbReference type="Proteomes" id="UP000184694"/>
    </source>
</evidence>
<dbReference type="GO" id="GO:0016740">
    <property type="term" value="F:transferase activity"/>
    <property type="evidence" value="ECO:0007669"/>
    <property type="project" value="UniProtKB-KW"/>
</dbReference>
<name>A0A1N6H4A3_9BACT</name>
<dbReference type="InterPro" id="IPR002654">
    <property type="entry name" value="Glyco_trans_25"/>
</dbReference>
<sequence length="242" mass="28291">MKIYVINLERSHERRERMIKALTDAGLEYEIFPAVDGSKNFEELEHYNDKKRRFLRSRPLTRGELAAFASHHRLWKKCVELNEPIIIFEDDAVLLPEFPEAIKIAEQHIEKYGCLRFYGHRGGEHKTLEILDGGFRIDFSRKGVLGSVAYMLSPDAASKFLSHSTEWIFGQDIYMNLSYLHKVGCFMLKPYSIDHSWEDTTIHGRSGHKKKLVSKIIKELHVASIRIRSSIFEYKMLKNFRS</sequence>
<dbReference type="OrthoDB" id="1100027at2"/>
<dbReference type="STRING" id="1121457.SAMN02745161_1996"/>
<dbReference type="EMBL" id="FSRG01000005">
    <property type="protein sequence ID" value="SIO14552.1"/>
    <property type="molecule type" value="Genomic_DNA"/>
</dbReference>
<proteinExistence type="predicted"/>
<organism evidence="2 3">
    <name type="scientific">Halodesulfovibrio marinisediminis DSM 17456</name>
    <dbReference type="NCBI Taxonomy" id="1121457"/>
    <lineage>
        <taxon>Bacteria</taxon>
        <taxon>Pseudomonadati</taxon>
        <taxon>Thermodesulfobacteriota</taxon>
        <taxon>Desulfovibrionia</taxon>
        <taxon>Desulfovibrionales</taxon>
        <taxon>Desulfovibrionaceae</taxon>
        <taxon>Halodesulfovibrio</taxon>
    </lineage>
</organism>
<dbReference type="CDD" id="cd06532">
    <property type="entry name" value="Glyco_transf_25"/>
    <property type="match status" value="1"/>
</dbReference>
<dbReference type="AlphaFoldDB" id="A0A1N6H4A3"/>
<gene>
    <name evidence="2" type="ORF">SAMN02745161_1996</name>
</gene>
<dbReference type="Pfam" id="PF01755">
    <property type="entry name" value="Glyco_transf_25"/>
    <property type="match status" value="1"/>
</dbReference>
<evidence type="ECO:0000259" key="1">
    <source>
        <dbReference type="Pfam" id="PF01755"/>
    </source>
</evidence>
<protein>
    <submittedName>
        <fullName evidence="2">Glycosyl transferase, family 25</fullName>
    </submittedName>
</protein>
<evidence type="ECO:0000313" key="2">
    <source>
        <dbReference type="EMBL" id="SIO14552.1"/>
    </source>
</evidence>
<keyword evidence="2" id="KW-0808">Transferase</keyword>
<dbReference type="RefSeq" id="WP_074216779.1">
    <property type="nucleotide sequence ID" value="NZ_FSRG01000005.1"/>
</dbReference>